<accession>E6UG98</accession>
<evidence type="ECO:0000313" key="2">
    <source>
        <dbReference type="Proteomes" id="UP000006919"/>
    </source>
</evidence>
<dbReference type="KEGG" id="ral:Rumal_1422"/>
<name>E6UG98_RUMA7</name>
<dbReference type="STRING" id="697329.Rumal_1422"/>
<protein>
    <submittedName>
        <fullName evidence="1">Uncharacterized protein</fullName>
    </submittedName>
</protein>
<gene>
    <name evidence="1" type="ordered locus">Rumal_1422</name>
</gene>
<dbReference type="Proteomes" id="UP000006919">
    <property type="component" value="Chromosome"/>
</dbReference>
<dbReference type="RefSeq" id="WP_013498105.1">
    <property type="nucleotide sequence ID" value="NC_014833.1"/>
</dbReference>
<reference evidence="1 2" key="1">
    <citation type="journal article" date="2011" name="J. Bacteriol.">
        <title>Complete genome of the cellulolytic ruminal bacterium Ruminococcus albus 7.</title>
        <authorList>
            <person name="Suen G."/>
            <person name="Stevenson D.M."/>
            <person name="Bruce D.C."/>
            <person name="Chertkov O."/>
            <person name="Copeland A."/>
            <person name="Cheng J.F."/>
            <person name="Detter C."/>
            <person name="Detter J.C."/>
            <person name="Goodwin L.A."/>
            <person name="Han C.S."/>
            <person name="Hauser L.J."/>
            <person name="Ivanova N.N."/>
            <person name="Kyrpides N.C."/>
            <person name="Land M.L."/>
            <person name="Lapidus A."/>
            <person name="Lucas S."/>
            <person name="Ovchinnikova G."/>
            <person name="Pitluck S."/>
            <person name="Tapia R."/>
            <person name="Woyke T."/>
            <person name="Boyum J."/>
            <person name="Mead D."/>
            <person name="Weimer P.J."/>
        </authorList>
    </citation>
    <scope>NUCLEOTIDE SEQUENCE [LARGE SCALE GENOMIC DNA]</scope>
    <source>
        <strain evidence="2">ATCC 27210 / DSM 20455 / JCM 14654 / NCDO 2250 / 7</strain>
    </source>
</reference>
<proteinExistence type="predicted"/>
<dbReference type="OrthoDB" id="1830237at2"/>
<sequence length="87" mass="10231">MQISYQKKANGETDMKNLTELEKLKRKDNDLYFSNGKPKKMHMMCRDPSYIREIIHINGRYNLDWCCAGGRCPFYSTGCDDKGREWG</sequence>
<dbReference type="EMBL" id="CP002403">
    <property type="protein sequence ID" value="ADU21936.1"/>
    <property type="molecule type" value="Genomic_DNA"/>
</dbReference>
<dbReference type="HOGENOM" id="CLU_2481405_0_0_9"/>
<evidence type="ECO:0000313" key="1">
    <source>
        <dbReference type="EMBL" id="ADU21936.1"/>
    </source>
</evidence>
<dbReference type="AlphaFoldDB" id="E6UG98"/>
<organism evidence="1 2">
    <name type="scientific">Ruminococcus albus (strain ATCC 27210 / DSM 20455 / JCM 14654 / NCDO 2250 / 7)</name>
    <dbReference type="NCBI Taxonomy" id="697329"/>
    <lineage>
        <taxon>Bacteria</taxon>
        <taxon>Bacillati</taxon>
        <taxon>Bacillota</taxon>
        <taxon>Clostridia</taxon>
        <taxon>Eubacteriales</taxon>
        <taxon>Oscillospiraceae</taxon>
        <taxon>Ruminococcus</taxon>
    </lineage>
</organism>